<comment type="similarity">
    <text evidence="14">Belongs to the cyclic nucleotide phosphodiesterase family.</text>
</comment>
<reference evidence="18 19" key="1">
    <citation type="submission" date="2021-02" db="EMBL/GenBank/DDBJ databases">
        <title>Genome assembly of Pseudopithomyces chartarum.</title>
        <authorList>
            <person name="Jauregui R."/>
            <person name="Singh J."/>
            <person name="Voisey C."/>
        </authorList>
    </citation>
    <scope>NUCLEOTIDE SEQUENCE [LARGE SCALE GENOMIC DNA]</scope>
    <source>
        <strain evidence="18 19">AGR01</strain>
    </source>
</reference>
<dbReference type="FunFam" id="1.25.10.10:FF:000355">
    <property type="entry name" value="Exportin-T"/>
    <property type="match status" value="1"/>
</dbReference>
<dbReference type="InterPro" id="IPR029058">
    <property type="entry name" value="AB_hydrolase_fold"/>
</dbReference>
<dbReference type="PANTHER" id="PTHR15952:SF11">
    <property type="entry name" value="EXPORTIN-T"/>
    <property type="match status" value="1"/>
</dbReference>
<evidence type="ECO:0000256" key="11">
    <source>
        <dbReference type="ARBA" id="ARBA00023242"/>
    </source>
</evidence>
<feature type="compositionally biased region" description="Pro residues" evidence="16">
    <location>
        <begin position="1392"/>
        <end position="1404"/>
    </location>
</feature>
<dbReference type="GO" id="GO:0046872">
    <property type="term" value="F:metal ion binding"/>
    <property type="evidence" value="ECO:0007669"/>
    <property type="project" value="UniProtKB-KW"/>
</dbReference>
<dbReference type="NCBIfam" id="TIGR02821">
    <property type="entry name" value="fghA_ester_D"/>
    <property type="match status" value="1"/>
</dbReference>
<comment type="subcellular location">
    <subcellularLocation>
        <location evidence="1 15">Cytoplasm</location>
    </subcellularLocation>
    <subcellularLocation>
        <location evidence="15">Nucleus</location>
    </subcellularLocation>
    <text evidence="15">Shuttles between the nucleus and the cytoplasm.</text>
</comment>
<keyword evidence="10 15" id="KW-0694">RNA-binding</keyword>
<dbReference type="InterPro" id="IPR000801">
    <property type="entry name" value="Esterase-like"/>
</dbReference>
<evidence type="ECO:0000256" key="14">
    <source>
        <dbReference type="RuleBase" id="RU363067"/>
    </source>
</evidence>
<dbReference type="GO" id="GO:0004114">
    <property type="term" value="F:3',5'-cyclic-nucleotide phosphodiesterase activity"/>
    <property type="evidence" value="ECO:0007669"/>
    <property type="project" value="InterPro"/>
</dbReference>
<keyword evidence="8" id="KW-0819">tRNA processing</keyword>
<dbReference type="GO" id="GO:0007165">
    <property type="term" value="P:signal transduction"/>
    <property type="evidence" value="ECO:0007669"/>
    <property type="project" value="InterPro"/>
</dbReference>
<comment type="cofactor">
    <cofactor evidence="14">
        <name>a divalent metal cation</name>
        <dbReference type="ChEBI" id="CHEBI:60240"/>
    </cofactor>
    <text evidence="14">Binds 2 divalent metal cations per subunit. Site 1 may preferentially bind zinc ions, while site 2 has a preference for magnesium and/or manganese ions.</text>
</comment>
<keyword evidence="5" id="KW-0719">Serine esterase</keyword>
<evidence type="ECO:0000313" key="19">
    <source>
        <dbReference type="Proteomes" id="UP001280581"/>
    </source>
</evidence>
<comment type="function">
    <text evidence="12">tRNA nucleus export receptor which facilitates tRNA translocation across the nuclear pore complex. Involved in pre-tRNA splicing, probably by affecting the interaction of pre-tRNA with splicing endonuclease.</text>
</comment>
<evidence type="ECO:0000256" key="4">
    <source>
        <dbReference type="ARBA" id="ARBA00022448"/>
    </source>
</evidence>
<dbReference type="InterPro" id="IPR045546">
    <property type="entry name" value="Exportin-T_C"/>
</dbReference>
<dbReference type="InterPro" id="IPR002073">
    <property type="entry name" value="PDEase_catalytic_dom"/>
</dbReference>
<dbReference type="GO" id="GO:0005737">
    <property type="term" value="C:cytoplasm"/>
    <property type="evidence" value="ECO:0007669"/>
    <property type="project" value="UniProtKB-SubCell"/>
</dbReference>
<evidence type="ECO:0000256" key="13">
    <source>
        <dbReference type="PIRSR" id="PIRSR614186-1"/>
    </source>
</evidence>
<dbReference type="FunFam" id="3.40.50.1820:FF:000002">
    <property type="entry name" value="S-formylglutathione hydrolase"/>
    <property type="match status" value="1"/>
</dbReference>
<evidence type="ECO:0000256" key="9">
    <source>
        <dbReference type="ARBA" id="ARBA00022801"/>
    </source>
</evidence>
<feature type="compositionally biased region" description="Basic residues" evidence="16">
    <location>
        <begin position="2426"/>
        <end position="2439"/>
    </location>
</feature>
<dbReference type="InterPro" id="IPR036971">
    <property type="entry name" value="PDEase_catalytic_dom_sf"/>
</dbReference>
<evidence type="ECO:0000313" key="18">
    <source>
        <dbReference type="EMBL" id="KAK3216906.1"/>
    </source>
</evidence>
<protein>
    <recommendedName>
        <fullName evidence="14 15">Multifunctional fusion protein</fullName>
    </recommendedName>
    <domain>
        <recommendedName>
            <fullName evidence="15">Exportin-T</fullName>
        </recommendedName>
        <alternativeName>
            <fullName evidence="15">Exportin(tRNA)</fullName>
        </alternativeName>
        <alternativeName>
            <fullName evidence="15">tRNA exportin</fullName>
        </alternativeName>
    </domain>
    <domain>
        <recommendedName>
            <fullName evidence="14">Phosphodiesterase</fullName>
            <ecNumber evidence="14">3.1.4.-</ecNumber>
        </recommendedName>
    </domain>
</protein>
<feature type="compositionally biased region" description="Basic and acidic residues" evidence="16">
    <location>
        <begin position="2259"/>
        <end position="2274"/>
    </location>
</feature>
<dbReference type="InterPro" id="IPR011989">
    <property type="entry name" value="ARM-like"/>
</dbReference>
<evidence type="ECO:0000256" key="16">
    <source>
        <dbReference type="SAM" id="MobiDB-lite"/>
    </source>
</evidence>
<comment type="similarity">
    <text evidence="2">Belongs to the esterase D family.</text>
</comment>
<feature type="compositionally biased region" description="Low complexity" evidence="16">
    <location>
        <begin position="1442"/>
        <end position="1451"/>
    </location>
</feature>
<dbReference type="InterPro" id="IPR040017">
    <property type="entry name" value="XPOT"/>
</dbReference>
<keyword evidence="19" id="KW-1185">Reference proteome</keyword>
<feature type="active site" description="Charge relay system" evidence="13">
    <location>
        <position position="265"/>
    </location>
</feature>
<dbReference type="GO" id="GO:0031267">
    <property type="term" value="F:small GTPase binding"/>
    <property type="evidence" value="ECO:0007669"/>
    <property type="project" value="InterPro"/>
</dbReference>
<dbReference type="GO" id="GO:0046294">
    <property type="term" value="P:formaldehyde catabolic process"/>
    <property type="evidence" value="ECO:0007669"/>
    <property type="project" value="InterPro"/>
</dbReference>
<feature type="active site" description="Charge relay system" evidence="13">
    <location>
        <position position="152"/>
    </location>
</feature>
<dbReference type="GO" id="GO:0052689">
    <property type="term" value="F:carboxylic ester hydrolase activity"/>
    <property type="evidence" value="ECO:0007669"/>
    <property type="project" value="UniProtKB-KW"/>
</dbReference>
<proteinExistence type="inferred from homology"/>
<evidence type="ECO:0000256" key="5">
    <source>
        <dbReference type="ARBA" id="ARBA00022487"/>
    </source>
</evidence>
<feature type="compositionally biased region" description="Low complexity" evidence="16">
    <location>
        <begin position="2449"/>
        <end position="2458"/>
    </location>
</feature>
<evidence type="ECO:0000256" key="7">
    <source>
        <dbReference type="ARBA" id="ARBA00022555"/>
    </source>
</evidence>
<feature type="domain" description="PDEase" evidence="17">
    <location>
        <begin position="1774"/>
        <end position="2107"/>
    </location>
</feature>
<keyword evidence="6 15" id="KW-0963">Cytoplasm</keyword>
<feature type="active site" description="Charge relay system" evidence="13">
    <location>
        <position position="229"/>
    </location>
</feature>
<dbReference type="EMBL" id="WVTA01000001">
    <property type="protein sequence ID" value="KAK3216906.1"/>
    <property type="molecule type" value="Genomic_DNA"/>
</dbReference>
<feature type="region of interest" description="Disordered" evidence="16">
    <location>
        <begin position="2111"/>
        <end position="2298"/>
    </location>
</feature>
<keyword evidence="9 14" id="KW-0378">Hydrolase</keyword>
<feature type="region of interest" description="Disordered" evidence="16">
    <location>
        <begin position="2353"/>
        <end position="2470"/>
    </location>
</feature>
<name>A0AAN6RMP7_9PLEO</name>
<organism evidence="18 19">
    <name type="scientific">Pseudopithomyces chartarum</name>
    <dbReference type="NCBI Taxonomy" id="1892770"/>
    <lineage>
        <taxon>Eukaryota</taxon>
        <taxon>Fungi</taxon>
        <taxon>Dikarya</taxon>
        <taxon>Ascomycota</taxon>
        <taxon>Pezizomycotina</taxon>
        <taxon>Dothideomycetes</taxon>
        <taxon>Pleosporomycetidae</taxon>
        <taxon>Pleosporales</taxon>
        <taxon>Massarineae</taxon>
        <taxon>Didymosphaeriaceae</taxon>
        <taxon>Pseudopithomyces</taxon>
    </lineage>
</organism>
<dbReference type="InterPro" id="IPR014186">
    <property type="entry name" value="S-formylglutathione_hydrol"/>
</dbReference>
<feature type="compositionally biased region" description="Polar residues" evidence="16">
    <location>
        <begin position="2394"/>
        <end position="2425"/>
    </location>
</feature>
<keyword evidence="14" id="KW-0479">Metal-binding</keyword>
<dbReference type="SUPFAM" id="SSF109604">
    <property type="entry name" value="HD-domain/PDEase-like"/>
    <property type="match status" value="1"/>
</dbReference>
<dbReference type="Pfam" id="PF08389">
    <property type="entry name" value="Xpo1"/>
    <property type="match status" value="1"/>
</dbReference>
<dbReference type="PROSITE" id="PS00126">
    <property type="entry name" value="PDEASE_I_1"/>
    <property type="match status" value="1"/>
</dbReference>
<evidence type="ECO:0000256" key="3">
    <source>
        <dbReference type="ARBA" id="ARBA00009466"/>
    </source>
</evidence>
<dbReference type="GO" id="GO:0018738">
    <property type="term" value="F:S-formylglutathione hydrolase activity"/>
    <property type="evidence" value="ECO:0007669"/>
    <property type="project" value="InterPro"/>
</dbReference>
<dbReference type="SUPFAM" id="SSF53474">
    <property type="entry name" value="alpha/beta-Hydrolases"/>
    <property type="match status" value="1"/>
</dbReference>
<evidence type="ECO:0000256" key="10">
    <source>
        <dbReference type="ARBA" id="ARBA00022884"/>
    </source>
</evidence>
<feature type="compositionally biased region" description="Basic and acidic residues" evidence="16">
    <location>
        <begin position="2365"/>
        <end position="2378"/>
    </location>
</feature>
<dbReference type="Pfam" id="PF00233">
    <property type="entry name" value="PDEase_I"/>
    <property type="match status" value="1"/>
</dbReference>
<evidence type="ECO:0000256" key="12">
    <source>
        <dbReference type="ARBA" id="ARBA00025147"/>
    </source>
</evidence>
<feature type="compositionally biased region" description="Polar residues" evidence="16">
    <location>
        <begin position="2143"/>
        <end position="2163"/>
    </location>
</feature>
<dbReference type="Proteomes" id="UP001280581">
    <property type="component" value="Unassembled WGS sequence"/>
</dbReference>
<gene>
    <name evidence="18" type="ORF">GRF29_1g1369728</name>
</gene>
<comment type="caution">
    <text evidence="18">The sequence shown here is derived from an EMBL/GenBank/DDBJ whole genome shotgun (WGS) entry which is preliminary data.</text>
</comment>
<evidence type="ECO:0000256" key="1">
    <source>
        <dbReference type="ARBA" id="ARBA00004496"/>
    </source>
</evidence>
<sequence>MSFETTATIASFGGKLLKLSHQSSSTNTEMKLNLYLPPQALKSDAKVPVLFYLSGLTCTGDNCSEKGFFQNGASKRGIAVVYPDTSPRGLKIEGEDDAYDFGSGAGFYVDATKEPWNKGYNMYSYITKELPEALFSHFKELDGSRVSITGHSMGGHGALTLFLKNPGMYKSVSAFAPIANPINAPWGQKAFKGYFGEDQQQKWKEHDATELVKEWKGPLNMLIDVGTGDNFYKQKQLLPENFLEAAKQSGNDSGIELRMQPDYDHSYYFMASFADDHVEYHARSNPGVENAIQIASDPTSNQQLRGQAIEYINQLRTDPSAWQAGLALFTRDPRPSEIIRHTSLDFVNNAVQEHRLDEQSLSYIKDTLMNYIRQTYTTGARPTDTTHIQNKLMQTITYLFVSLYPTSWQSFFDDFRALAGDQTTIGTVNVYSTFLYLRLLTQVHDEVADVLVARPEDEKKRNADLKDLIRQRDAQKISSAWQEILAKWRETDLGLIELCLNAIGRWVSWIDIGLVVNENMIMILLQMAGQQVSPSAESPQMTVRDAAIDTFSEIVNKKMAPADKVQLIEILNLGSVVGQLISSPALADQNTPTYDNDLAETVAKLVNNIVFDIVRILETDNVAEDTRRRADELLQMFSPYLLRFFADQYDEVCSTIIPSLTDLLTFFRKLHKKTGALPSQYLTMLPPVLEAIIAKMKYDEAVSWGEEGEQTDEAEFQDLRKRLHVLQQTIAAIDENFYIETLSRVVSETFSRLSTGGHSSVDWRDLDLALYEMYLFGEMAMHNSGLYAKREPSSVAAGQLVGMMNSMLDADIANYPHPAIQLQYMEICVRYYQFFEQNPQQIPKVLENFVRLTHNTHVKVRSRSWYLFQRLVRHLRSQLGNVSYNIIQAIGDLLTIKAELPEDSGDDMSSDEEDSSADALFNSQLYLFEAVGCIASSSTVPTENKKLYAQTIMSPLFTDLEQTLPRAQHGDERSILQIHHIIMAIGTLARGFSDWVPTNKSDVPQSDVSDEFAKASEAILIALKSLNSSSTIRYAARFAFSRMIAVLGSRLLQEIPSWIEGLLSLSSSMDEIATFMKVLGQIIHTFRTEIVGILDTVLTPLLQRIFTALAVTPSGTDDEIQLQELRREYLNFIQVVLGKGLGSVFVSEANQATFDTIITSIDTFARDTSDYPTARLALTVLIRMTSVWSGPDKVGPGANATPTSTTTPIPGFENYVVERFSPLVWSIPASAGFNSKDAQAKQVLYEAANLQAEIVKKAGEPFVERLRTDLTGMGVSGEVVDQYLQTLAGAFENVKKEKEWRTFFASMLLEGGELVGRWVWRAPAVCAQWDGGAELPNGLLEAVLLRLQRRVRRLQCAQLPSSTTLEPAPAHCHGRCWQPLHPGVARPRHSSPAPPSPAPSPPPAQTSFQARSVFPHARRDWRSTPRPPVSASQPLHVHPNCTLTSPTARTPTPRPVAPACRDHHPPFCAARRHPPDRAGGSTHRRDQCELVAAARVEKMEHGACNVIYVDRRANDEHVRRETLSMSTVARTSTANVSPGYFPSAIKPPSPDVHANLESILSTFNQVHVCASGASCLAKISHLLESTRDNVPTIVLIDVPYDEEQRLKRLSREPRTPSPTATRLMRSNPDEPDDIYGMHLLTHISSEIASKNFSKLVIPVVLLSGLDREWAANALPSPAVHGSQVLTDTVRLSKYLDAGAVDVLSSPLSKDNVHGLVIHAYRTHKEVKREEASFLTTKRNRKLSWVGVNDQKPYAYLREAMVSNLMGGICNPETVGDSLESKDIYVEEDRKEVIAKAIGAWAFSAHDFTDDELLYAALLMLKHALLMPEVEQWGMTDDELSVFLLASRQAYNEFVLYHNFRHVVDVLQALFHFLVQIGTLPWYPTDTPRAQPAPESPIATLLKPFDALTLLVSAIGHDVGHPGVNNAFLVALNAPLAQLYNDRSVLESFHCAAYSQILRRYWPSAFADAAMRKLMINSILATDMGLHFKYMSDLGNLQEKLGHDQVKKEADMRKARKFPTAARWANVLTDEFSNQGVMEQELQMPSCLFGGPPVQDDIIKLGESQIGFMNIFARPLFEAVADILPAMRYAVDEILTNKSVWEKKINDEKNKAKKNPHFSLGHLNPSFAADPTPSPLSGGPLGSKQQSPATLPASQLGRTVQSSAWVIDSESGGRRGSGGSFHGVLSTSRRSSGVDKGSQRSSGVGFPSVRSRENQSQSRRGSGDASFTAILVTQTSGAGDTPDNESDQNVPSPSPSPVANRKDTMTKSSPKEKAMRPVTAPSSQRRSQGKLSRPNDAFHRIIYRRPPSIVTDLILATNLFPVPHPPSQSHSEVDLSVTANGNYDGSKMQAWETNKFSNDNNISRSDGSRDQHRRSEWWRPTRKQRDHRNGDYDAPNQQPSSSLDPASLNATIDSNSPTASSPGRTSRTGKLKSFFRRKSGRTADQEKQLSSHGSSSQLPPSDPGRSINSDE</sequence>
<dbReference type="InterPro" id="IPR023174">
    <property type="entry name" value="PDEase_CS"/>
</dbReference>
<keyword evidence="11 15" id="KW-0539">Nucleus</keyword>
<dbReference type="GO" id="GO:0071528">
    <property type="term" value="P:tRNA re-export from nucleus"/>
    <property type="evidence" value="ECO:0007669"/>
    <property type="project" value="UniProtKB-UniRule"/>
</dbReference>
<dbReference type="EC" id="3.1.4.-" evidence="14"/>
<dbReference type="Pfam" id="PF00756">
    <property type="entry name" value="Esterase"/>
    <property type="match status" value="1"/>
</dbReference>
<dbReference type="InterPro" id="IPR003607">
    <property type="entry name" value="HD/PDEase_dom"/>
</dbReference>
<feature type="compositionally biased region" description="Polar residues" evidence="16">
    <location>
        <begin position="2353"/>
        <end position="2364"/>
    </location>
</feature>
<dbReference type="GO" id="GO:0000049">
    <property type="term" value="F:tRNA binding"/>
    <property type="evidence" value="ECO:0007669"/>
    <property type="project" value="UniProtKB-UniRule"/>
</dbReference>
<evidence type="ECO:0000256" key="6">
    <source>
        <dbReference type="ARBA" id="ARBA00022490"/>
    </source>
</evidence>
<feature type="region of interest" description="Disordered" evidence="16">
    <location>
        <begin position="1383"/>
        <end position="1484"/>
    </location>
</feature>
<dbReference type="SUPFAM" id="SSF48371">
    <property type="entry name" value="ARM repeat"/>
    <property type="match status" value="1"/>
</dbReference>
<dbReference type="Gene3D" id="1.25.10.10">
    <property type="entry name" value="Leucine-rich Repeat Variant"/>
    <property type="match status" value="1"/>
</dbReference>
<evidence type="ECO:0000259" key="17">
    <source>
        <dbReference type="PROSITE" id="PS51845"/>
    </source>
</evidence>
<dbReference type="Gene3D" id="1.10.1300.10">
    <property type="entry name" value="3'5'-cyclic nucleotide phosphodiesterase, catalytic domain"/>
    <property type="match status" value="1"/>
</dbReference>
<dbReference type="GO" id="GO:0005643">
    <property type="term" value="C:nuclear pore"/>
    <property type="evidence" value="ECO:0007669"/>
    <property type="project" value="TreeGrafter"/>
</dbReference>
<dbReference type="PANTHER" id="PTHR15952">
    <property type="entry name" value="EXPORTIN-T/LOS1"/>
    <property type="match status" value="1"/>
</dbReference>
<dbReference type="GO" id="GO:0008033">
    <property type="term" value="P:tRNA processing"/>
    <property type="evidence" value="ECO:0007669"/>
    <property type="project" value="UniProtKB-KW"/>
</dbReference>
<dbReference type="InterPro" id="IPR016024">
    <property type="entry name" value="ARM-type_fold"/>
</dbReference>
<evidence type="ECO:0000256" key="8">
    <source>
        <dbReference type="ARBA" id="ARBA00022694"/>
    </source>
</evidence>
<evidence type="ECO:0000256" key="2">
    <source>
        <dbReference type="ARBA" id="ARBA00005622"/>
    </source>
</evidence>
<dbReference type="Gene3D" id="3.40.50.1820">
    <property type="entry name" value="alpha/beta hydrolase"/>
    <property type="match status" value="1"/>
</dbReference>
<feature type="compositionally biased region" description="Polar residues" evidence="16">
    <location>
        <begin position="2279"/>
        <end position="2289"/>
    </location>
</feature>
<keyword evidence="4 15" id="KW-0813">Transport</keyword>
<dbReference type="CDD" id="cd00077">
    <property type="entry name" value="HDc"/>
    <property type="match status" value="1"/>
</dbReference>
<comment type="similarity">
    <text evidence="3 15">Belongs to the exportin family.</text>
</comment>
<dbReference type="GO" id="GO:0016363">
    <property type="term" value="C:nuclear matrix"/>
    <property type="evidence" value="ECO:0007669"/>
    <property type="project" value="TreeGrafter"/>
</dbReference>
<evidence type="ECO:0000256" key="15">
    <source>
        <dbReference type="RuleBase" id="RU366037"/>
    </source>
</evidence>
<dbReference type="PROSITE" id="PS51845">
    <property type="entry name" value="PDEASE_I_2"/>
    <property type="match status" value="1"/>
</dbReference>
<keyword evidence="7 15" id="KW-0820">tRNA-binding</keyword>
<dbReference type="InterPro" id="IPR013598">
    <property type="entry name" value="Exportin-1/Importin-b-like"/>
</dbReference>
<accession>A0AAN6RMP7</accession>
<dbReference type="Pfam" id="PF19282">
    <property type="entry name" value="Exportin-T"/>
    <property type="match status" value="1"/>
</dbReference>